<dbReference type="PROSITE" id="PS50943">
    <property type="entry name" value="HTH_CROC1"/>
    <property type="match status" value="1"/>
</dbReference>
<dbReference type="CDD" id="cd00093">
    <property type="entry name" value="HTH_XRE"/>
    <property type="match status" value="1"/>
</dbReference>
<dbReference type="Gene3D" id="1.10.260.40">
    <property type="entry name" value="lambda repressor-like DNA-binding domains"/>
    <property type="match status" value="1"/>
</dbReference>
<dbReference type="GO" id="GO:0003677">
    <property type="term" value="F:DNA binding"/>
    <property type="evidence" value="ECO:0007669"/>
    <property type="project" value="InterPro"/>
</dbReference>
<accession>A0A7W6WLH9</accession>
<dbReference type="InterPro" id="IPR010982">
    <property type="entry name" value="Lambda_DNA-bd_dom_sf"/>
</dbReference>
<organism evidence="2 3">
    <name type="scientific">Roseospira goensis</name>
    <dbReference type="NCBI Taxonomy" id="391922"/>
    <lineage>
        <taxon>Bacteria</taxon>
        <taxon>Pseudomonadati</taxon>
        <taxon>Pseudomonadota</taxon>
        <taxon>Alphaproteobacteria</taxon>
        <taxon>Rhodospirillales</taxon>
        <taxon>Rhodospirillaceae</taxon>
        <taxon>Roseospira</taxon>
    </lineage>
</organism>
<dbReference type="EMBL" id="JACIGI010000036">
    <property type="protein sequence ID" value="MBB4287431.1"/>
    <property type="molecule type" value="Genomic_DNA"/>
</dbReference>
<evidence type="ECO:0000259" key="1">
    <source>
        <dbReference type="PROSITE" id="PS50943"/>
    </source>
</evidence>
<reference evidence="2 3" key="1">
    <citation type="submission" date="2020-08" db="EMBL/GenBank/DDBJ databases">
        <title>Genome sequencing of Purple Non-Sulfur Bacteria from various extreme environments.</title>
        <authorList>
            <person name="Mayer M."/>
        </authorList>
    </citation>
    <scope>NUCLEOTIDE SEQUENCE [LARGE SCALE GENOMIC DNA]</scope>
    <source>
        <strain evidence="2 3">JA135</strain>
    </source>
</reference>
<name>A0A7W6WLH9_9PROT</name>
<keyword evidence="3" id="KW-1185">Reference proteome</keyword>
<proteinExistence type="predicted"/>
<evidence type="ECO:0000313" key="3">
    <source>
        <dbReference type="Proteomes" id="UP000555728"/>
    </source>
</evidence>
<evidence type="ECO:0000313" key="2">
    <source>
        <dbReference type="EMBL" id="MBB4287431.1"/>
    </source>
</evidence>
<dbReference type="SMART" id="SM00530">
    <property type="entry name" value="HTH_XRE"/>
    <property type="match status" value="1"/>
</dbReference>
<dbReference type="SUPFAM" id="SSF47413">
    <property type="entry name" value="lambda repressor-like DNA-binding domains"/>
    <property type="match status" value="1"/>
</dbReference>
<dbReference type="Proteomes" id="UP000555728">
    <property type="component" value="Unassembled WGS sequence"/>
</dbReference>
<protein>
    <submittedName>
        <fullName evidence="2">Transcriptional regulator with XRE-family HTH domain</fullName>
    </submittedName>
</protein>
<dbReference type="InterPro" id="IPR001387">
    <property type="entry name" value="Cro/C1-type_HTH"/>
</dbReference>
<comment type="caution">
    <text evidence="2">The sequence shown here is derived from an EMBL/GenBank/DDBJ whole genome shotgun (WGS) entry which is preliminary data.</text>
</comment>
<dbReference type="RefSeq" id="WP_184437166.1">
    <property type="nucleotide sequence ID" value="NZ_JACIGI010000036.1"/>
</dbReference>
<sequence length="96" mass="10150">MDSRMLDLNAVIRAHLGAALAQCRAARGWAVEDLAAASGLDRQHLRAVEAGSVLLAEADQARVAAALGVEPDSLYDGFLDTLRGSLWPAQRDGRPA</sequence>
<dbReference type="AlphaFoldDB" id="A0A7W6WLH9"/>
<gene>
    <name evidence="2" type="ORF">GGD88_003179</name>
</gene>
<dbReference type="Pfam" id="PF13560">
    <property type="entry name" value="HTH_31"/>
    <property type="match status" value="1"/>
</dbReference>
<feature type="domain" description="HTH cro/C1-type" evidence="1">
    <location>
        <begin position="20"/>
        <end position="74"/>
    </location>
</feature>